<organism evidence="1 2">
    <name type="scientific">Mesoplasma lactucae ATCC 49193</name>
    <dbReference type="NCBI Taxonomy" id="81460"/>
    <lineage>
        <taxon>Bacteria</taxon>
        <taxon>Bacillati</taxon>
        <taxon>Mycoplasmatota</taxon>
        <taxon>Mollicutes</taxon>
        <taxon>Entomoplasmatales</taxon>
        <taxon>Entomoplasmataceae</taxon>
        <taxon>Mesoplasma</taxon>
    </lineage>
</organism>
<dbReference type="KEGG" id="mlac:CP520_01260"/>
<evidence type="ECO:0000313" key="1">
    <source>
        <dbReference type="EMBL" id="ATG97386.1"/>
    </source>
</evidence>
<reference evidence="1 2" key="1">
    <citation type="submission" date="2017-09" db="EMBL/GenBank/DDBJ databases">
        <title>SPAdes assembly of the Mesoplasma lactucae genome.</title>
        <authorList>
            <person name="Knight T.F."/>
            <person name="Rubinstein R."/>
            <person name="Citino T."/>
        </authorList>
    </citation>
    <scope>NUCLEOTIDE SEQUENCE [LARGE SCALE GENOMIC DNA]</scope>
    <source>
        <strain evidence="1 2">831-C4</strain>
    </source>
</reference>
<evidence type="ECO:0000313" key="2">
    <source>
        <dbReference type="Proteomes" id="UP000232227"/>
    </source>
</evidence>
<accession>A0A291IRP4</accession>
<keyword evidence="2" id="KW-1185">Reference proteome</keyword>
<proteinExistence type="predicted"/>
<protein>
    <submittedName>
        <fullName evidence="1">Uncharacterized protein</fullName>
    </submittedName>
</protein>
<dbReference type="AlphaFoldDB" id="A0A291IRP4"/>
<dbReference type="Proteomes" id="UP000232227">
    <property type="component" value="Chromosome"/>
</dbReference>
<sequence length="214" mass="24990">MKKMSEFEKELHDLNQSLYPKIDFFSDKVVAYPAAVKEQFQEKLKKIDDFCEANDYFIGEFINLEECGTCKVCLEQNIGTKNLEFINLDTCQEGYYGVDGFEFINCGQKYSRVFENKESTGPVLASDTKRGIYIADGFLNYVCISQLFLKENRDKLSDILSEMIQKNDWTSEDDLQNNWTEINNQIKQYFINGQESKIYDQRQDGNTGIRSKFY</sequence>
<name>A0A291IRP4_9MOLU</name>
<dbReference type="RefSeq" id="WP_096862674.1">
    <property type="nucleotide sequence ID" value="NZ_CP023668.1"/>
</dbReference>
<dbReference type="EMBL" id="CP023668">
    <property type="protein sequence ID" value="ATG97386.1"/>
    <property type="molecule type" value="Genomic_DNA"/>
</dbReference>
<gene>
    <name evidence="1" type="ORF">CP520_01260</name>
</gene>